<evidence type="ECO:0000313" key="3">
    <source>
        <dbReference type="RefSeq" id="XP_017979290.1"/>
    </source>
</evidence>
<evidence type="ECO:0000256" key="1">
    <source>
        <dbReference type="SAM" id="MobiDB-lite"/>
    </source>
</evidence>
<feature type="region of interest" description="Disordered" evidence="1">
    <location>
        <begin position="110"/>
        <end position="187"/>
    </location>
</feature>
<dbReference type="AlphaFoldDB" id="A0AB32WM91"/>
<accession>A0AB32WM91</accession>
<name>A0AB32WM91_THECC</name>
<sequence>MKLAFLQLATAQASGHPRCFTNEGKGILKENPKRCKFVSHRHYKRLIKIVDLEQPFCSKFASLTAEVNEVQEALKSSIAKLLASVTGHLAKVLEVAKKVATNMERKKLHTETNIEYGNKDKEDDVPATSVNPTQAKRVEGHSRKGKKVLSSSVNPTKDKSHPPPSFNSIVNPAPAKKGNHKGQTSIH</sequence>
<evidence type="ECO:0000313" key="2">
    <source>
        <dbReference type="Proteomes" id="UP000694886"/>
    </source>
</evidence>
<reference evidence="3" key="2">
    <citation type="submission" date="2025-08" db="UniProtKB">
        <authorList>
            <consortium name="RefSeq"/>
        </authorList>
    </citation>
    <scope>IDENTIFICATION</scope>
</reference>
<dbReference type="Gramene" id="Tc06v2_t019880.4">
    <property type="protein sequence ID" value="Tc06v2_p019880.4"/>
    <property type="gene ID" value="Tc06v2_g019880"/>
</dbReference>
<dbReference type="Proteomes" id="UP000694886">
    <property type="component" value="Chromosome 6"/>
</dbReference>
<reference evidence="2" key="1">
    <citation type="journal article" date="1997" name="Nucleic Acids Res.">
        <title>tRNAscan-SE: a program for improved detection of transfer RNA genes in genomic sequence.</title>
        <authorList>
            <person name="Lowe T.M."/>
            <person name="Eddy S.R."/>
        </authorList>
    </citation>
    <scope>NUCLEOTIDE SEQUENCE [LARGE SCALE GENOMIC DNA]</scope>
    <source>
        <strain evidence="2">r\B97-61/B2</strain>
    </source>
</reference>
<protein>
    <submittedName>
        <fullName evidence="3">Uncharacterized protein LOC18597342 isoform X1</fullName>
    </submittedName>
</protein>
<dbReference type="GeneID" id="18597342"/>
<organism evidence="2 3">
    <name type="scientific">Theobroma cacao</name>
    <name type="common">Cacao</name>
    <name type="synonym">Cocoa</name>
    <dbReference type="NCBI Taxonomy" id="3641"/>
    <lineage>
        <taxon>Eukaryota</taxon>
        <taxon>Viridiplantae</taxon>
        <taxon>Streptophyta</taxon>
        <taxon>Embryophyta</taxon>
        <taxon>Tracheophyta</taxon>
        <taxon>Spermatophyta</taxon>
        <taxon>Magnoliopsida</taxon>
        <taxon>eudicotyledons</taxon>
        <taxon>Gunneridae</taxon>
        <taxon>Pentapetalae</taxon>
        <taxon>rosids</taxon>
        <taxon>malvids</taxon>
        <taxon>Malvales</taxon>
        <taxon>Malvaceae</taxon>
        <taxon>Byttnerioideae</taxon>
        <taxon>Theobroma</taxon>
    </lineage>
</organism>
<proteinExistence type="predicted"/>
<gene>
    <name evidence="3" type="primary">LOC18597342</name>
</gene>
<dbReference type="RefSeq" id="XP_017979290.1">
    <property type="nucleotide sequence ID" value="XM_018123801.1"/>
</dbReference>
<feature type="compositionally biased region" description="Basic and acidic residues" evidence="1">
    <location>
        <begin position="110"/>
        <end position="124"/>
    </location>
</feature>